<dbReference type="Gene3D" id="3.40.50.1010">
    <property type="entry name" value="5'-nuclease"/>
    <property type="match status" value="1"/>
</dbReference>
<dbReference type="RefSeq" id="WP_115008284.1">
    <property type="nucleotide sequence ID" value="NZ_UGQU01000003.1"/>
</dbReference>
<dbReference type="InterPro" id="IPR029060">
    <property type="entry name" value="PIN-like_dom_sf"/>
</dbReference>
<gene>
    <name evidence="1" type="ORF">NCTC10359_02468</name>
</gene>
<dbReference type="Proteomes" id="UP000254437">
    <property type="component" value="Unassembled WGS sequence"/>
</dbReference>
<accession>A0A378TUR7</accession>
<evidence type="ECO:0000313" key="2">
    <source>
        <dbReference type="Proteomes" id="UP000254437"/>
    </source>
</evidence>
<proteinExistence type="predicted"/>
<sequence length="165" mass="19591">MRYLIDSNIFITAKNVFYQFGFARCFWDLLIEWHNRDTVFSINAVKDELLKGNDELKDWINNKLPDSFFQDHFLSVNSYAKLMQYSQTLPVKDIAKQEFARIDNADSWLIAHAMQHNFAIITQEKRDINNKKRIMIPNVAYDHNVQTITLFEFMEQYAGHNFSVK</sequence>
<dbReference type="SUPFAM" id="SSF88723">
    <property type="entry name" value="PIN domain-like"/>
    <property type="match status" value="1"/>
</dbReference>
<evidence type="ECO:0008006" key="3">
    <source>
        <dbReference type="Google" id="ProtNLM"/>
    </source>
</evidence>
<protein>
    <recommendedName>
        <fullName evidence="3">DUF4411 family protein</fullName>
    </recommendedName>
</protein>
<dbReference type="InterPro" id="IPR016541">
    <property type="entry name" value="UCP008505"/>
</dbReference>
<name>A0A378TUR7_MORLA</name>
<evidence type="ECO:0000313" key="1">
    <source>
        <dbReference type="EMBL" id="STZ64024.1"/>
    </source>
</evidence>
<reference evidence="1 2" key="1">
    <citation type="submission" date="2018-06" db="EMBL/GenBank/DDBJ databases">
        <authorList>
            <consortium name="Pathogen Informatics"/>
            <person name="Doyle S."/>
        </authorList>
    </citation>
    <scope>NUCLEOTIDE SEQUENCE [LARGE SCALE GENOMIC DNA]</scope>
    <source>
        <strain evidence="1 2">NCTC10359</strain>
    </source>
</reference>
<organism evidence="1 2">
    <name type="scientific">Moraxella lacunata</name>
    <dbReference type="NCBI Taxonomy" id="477"/>
    <lineage>
        <taxon>Bacteria</taxon>
        <taxon>Pseudomonadati</taxon>
        <taxon>Pseudomonadota</taxon>
        <taxon>Gammaproteobacteria</taxon>
        <taxon>Moraxellales</taxon>
        <taxon>Moraxellaceae</taxon>
        <taxon>Moraxella</taxon>
    </lineage>
</organism>
<dbReference type="AlphaFoldDB" id="A0A378TUR7"/>
<dbReference type="EMBL" id="UGQU01000003">
    <property type="protein sequence ID" value="STZ64024.1"/>
    <property type="molecule type" value="Genomic_DNA"/>
</dbReference>
<dbReference type="Pfam" id="PF14367">
    <property type="entry name" value="DUF4411"/>
    <property type="match status" value="1"/>
</dbReference>